<feature type="transmembrane region" description="Helical" evidence="8">
    <location>
        <begin position="281"/>
        <end position="300"/>
    </location>
</feature>
<feature type="transmembrane region" description="Helical" evidence="8">
    <location>
        <begin position="12"/>
        <end position="30"/>
    </location>
</feature>
<dbReference type="InterPro" id="IPR051629">
    <property type="entry name" value="Sulfite_efflux_TDT"/>
</dbReference>
<evidence type="ECO:0000256" key="2">
    <source>
        <dbReference type="ARBA" id="ARBA00008566"/>
    </source>
</evidence>
<proteinExistence type="inferred from homology"/>
<evidence type="ECO:0000313" key="9">
    <source>
        <dbReference type="EMBL" id="ABG98007.1"/>
    </source>
</evidence>
<dbReference type="CDD" id="cd09320">
    <property type="entry name" value="TDT_like_2"/>
    <property type="match status" value="1"/>
</dbReference>
<feature type="transmembrane region" description="Helical" evidence="8">
    <location>
        <begin position="42"/>
        <end position="59"/>
    </location>
</feature>
<feature type="transmembrane region" description="Helical" evidence="8">
    <location>
        <begin position="103"/>
        <end position="131"/>
    </location>
</feature>
<keyword evidence="3" id="KW-0813">Transport</keyword>
<feature type="transmembrane region" description="Helical" evidence="8">
    <location>
        <begin position="176"/>
        <end position="199"/>
    </location>
</feature>
<organism evidence="9 10">
    <name type="scientific">Rhodococcus jostii (strain RHA1)</name>
    <dbReference type="NCBI Taxonomy" id="101510"/>
    <lineage>
        <taxon>Bacteria</taxon>
        <taxon>Bacillati</taxon>
        <taxon>Actinomycetota</taxon>
        <taxon>Actinomycetes</taxon>
        <taxon>Mycobacteriales</taxon>
        <taxon>Nocardiaceae</taxon>
        <taxon>Rhodococcus</taxon>
    </lineage>
</organism>
<evidence type="ECO:0000256" key="5">
    <source>
        <dbReference type="ARBA" id="ARBA00022692"/>
    </source>
</evidence>
<accession>Q0S379</accession>
<keyword evidence="5 8" id="KW-0812">Transmembrane</keyword>
<reference evidence="10" key="1">
    <citation type="journal article" date="2006" name="Proc. Natl. Acad. Sci. U.S.A.">
        <title>The complete genome of Rhodococcus sp. RHA1 provides insights into a catabolic powerhouse.</title>
        <authorList>
            <person name="McLeod M.P."/>
            <person name="Warren R.L."/>
            <person name="Hsiao W.W.L."/>
            <person name="Araki N."/>
            <person name="Myhre M."/>
            <person name="Fernandes C."/>
            <person name="Miyazawa D."/>
            <person name="Wong W."/>
            <person name="Lillquist A.L."/>
            <person name="Wang D."/>
            <person name="Dosanjh M."/>
            <person name="Hara H."/>
            <person name="Petrescu A."/>
            <person name="Morin R.D."/>
            <person name="Yang G."/>
            <person name="Stott J.M."/>
            <person name="Schein J.E."/>
            <person name="Shin H."/>
            <person name="Smailus D."/>
            <person name="Siddiqui A.S."/>
            <person name="Marra M.A."/>
            <person name="Jones S.J.M."/>
            <person name="Holt R."/>
            <person name="Brinkman F.S.L."/>
            <person name="Miyauchi K."/>
            <person name="Fukuda M."/>
            <person name="Davies J.E."/>
            <person name="Mohn W.W."/>
            <person name="Eltis L.D."/>
        </authorList>
    </citation>
    <scope>NUCLEOTIDE SEQUENCE [LARGE SCALE GENOMIC DNA]</scope>
    <source>
        <strain evidence="10">RHA1</strain>
    </source>
</reference>
<evidence type="ECO:0000256" key="7">
    <source>
        <dbReference type="ARBA" id="ARBA00023136"/>
    </source>
</evidence>
<dbReference type="PANTHER" id="PTHR31686">
    <property type="match status" value="1"/>
</dbReference>
<dbReference type="InterPro" id="IPR038665">
    <property type="entry name" value="Voltage-dep_anion_channel_sf"/>
</dbReference>
<keyword evidence="7 8" id="KW-0472">Membrane</keyword>
<gene>
    <name evidence="9" type="ordered locus">RHA1_ro06230</name>
</gene>
<evidence type="ECO:0008006" key="11">
    <source>
        <dbReference type="Google" id="ProtNLM"/>
    </source>
</evidence>
<feature type="transmembrane region" description="Helical" evidence="8">
    <location>
        <begin position="79"/>
        <end position="97"/>
    </location>
</feature>
<evidence type="ECO:0000256" key="1">
    <source>
        <dbReference type="ARBA" id="ARBA00004651"/>
    </source>
</evidence>
<evidence type="ECO:0000313" key="10">
    <source>
        <dbReference type="Proteomes" id="UP000008710"/>
    </source>
</evidence>
<feature type="transmembrane region" description="Helical" evidence="8">
    <location>
        <begin position="306"/>
        <end position="328"/>
    </location>
</feature>
<dbReference type="PANTHER" id="PTHR31686:SF1">
    <property type="entry name" value="SULFITE EFFLUX PUMP SSU1"/>
    <property type="match status" value="1"/>
</dbReference>
<evidence type="ECO:0000256" key="3">
    <source>
        <dbReference type="ARBA" id="ARBA00022448"/>
    </source>
</evidence>
<keyword evidence="6 8" id="KW-1133">Transmembrane helix</keyword>
<evidence type="ECO:0000256" key="4">
    <source>
        <dbReference type="ARBA" id="ARBA00022475"/>
    </source>
</evidence>
<dbReference type="Gene3D" id="1.50.10.150">
    <property type="entry name" value="Voltage-dependent anion channel"/>
    <property type="match status" value="1"/>
</dbReference>
<dbReference type="GO" id="GO:0055085">
    <property type="term" value="P:transmembrane transport"/>
    <property type="evidence" value="ECO:0007669"/>
    <property type="project" value="InterPro"/>
</dbReference>
<comment type="similarity">
    <text evidence="2">Belongs to the tellurite-resistance/dicarboxylate transporter (TDT) family.</text>
</comment>
<feature type="transmembrane region" description="Helical" evidence="8">
    <location>
        <begin position="143"/>
        <end position="164"/>
    </location>
</feature>
<feature type="transmembrane region" description="Helical" evidence="8">
    <location>
        <begin position="246"/>
        <end position="269"/>
    </location>
</feature>
<dbReference type="HOGENOM" id="CLU_030057_6_4_11"/>
<evidence type="ECO:0000256" key="6">
    <source>
        <dbReference type="ARBA" id="ARBA00022989"/>
    </source>
</evidence>
<dbReference type="GO" id="GO:0005886">
    <property type="term" value="C:plasma membrane"/>
    <property type="evidence" value="ECO:0007669"/>
    <property type="project" value="UniProtKB-SubCell"/>
</dbReference>
<feature type="transmembrane region" description="Helical" evidence="8">
    <location>
        <begin position="211"/>
        <end position="234"/>
    </location>
</feature>
<comment type="subcellular location">
    <subcellularLocation>
        <location evidence="1">Cell membrane</location>
        <topology evidence="1">Multi-pass membrane protein</topology>
    </subcellularLocation>
</comment>
<evidence type="ECO:0000256" key="8">
    <source>
        <dbReference type="SAM" id="Phobius"/>
    </source>
</evidence>
<dbReference type="Pfam" id="PF03595">
    <property type="entry name" value="SLAC1"/>
    <property type="match status" value="1"/>
</dbReference>
<dbReference type="KEGG" id="rha:RHA1_ro06230"/>
<dbReference type="InterPro" id="IPR004695">
    <property type="entry name" value="SLAC1/Mae1/Ssu1/TehA"/>
</dbReference>
<dbReference type="EMBL" id="CP000431">
    <property type="protein sequence ID" value="ABG98007.1"/>
    <property type="molecule type" value="Genomic_DNA"/>
</dbReference>
<keyword evidence="4" id="KW-1003">Cell membrane</keyword>
<sequence length="356" mass="36738">MRRQALGMTPNWFAAVMGTSIVAVVAAAFPAGGPVARTAAEIFWLIAATLLVVLTTALVRHWIRRRDDALADARSHTMFPFYGAVSMAVLTVGAGTGSAGRALLGGVAVTASATLWTIGTVIGLVTYVVMARRLTRPHQVTPVPSWLMPVVPPMVSAATGAALVKHLPEGAPQIAMLALCYTLFALALSAALTVAVVVGRHLLSNGLPDTPLVPTLWIPLGVIGQSVAAINLLGGVSGHAWLHSVGVVYGTTVGALGVLALVTLVTVTVRAFRRGLGFTPGWWSFTFPVGTCALGANSLGVALDSVVIVGAGMTLWCALVLIWSTVAVRTVRHAAGQRGGRSVRDDSAGHALSAAR</sequence>
<dbReference type="Proteomes" id="UP000008710">
    <property type="component" value="Chromosome"/>
</dbReference>
<dbReference type="eggNOG" id="COG1275">
    <property type="taxonomic scope" value="Bacteria"/>
</dbReference>
<protein>
    <recommendedName>
        <fullName evidence="11">C4-dicarboxylate transporter/malic acid transport protein</fullName>
    </recommendedName>
</protein>
<name>Q0S379_RHOJR</name>
<dbReference type="AlphaFoldDB" id="Q0S379"/>